<gene>
    <name evidence="1" type="ORF">GCM10022280_02850</name>
</gene>
<organism evidence="1 2">
    <name type="scientific">Sphingomonas swuensis</name>
    <dbReference type="NCBI Taxonomy" id="977800"/>
    <lineage>
        <taxon>Bacteria</taxon>
        <taxon>Pseudomonadati</taxon>
        <taxon>Pseudomonadota</taxon>
        <taxon>Alphaproteobacteria</taxon>
        <taxon>Sphingomonadales</taxon>
        <taxon>Sphingomonadaceae</taxon>
        <taxon>Sphingomonas</taxon>
    </lineage>
</organism>
<comment type="caution">
    <text evidence="1">The sequence shown here is derived from an EMBL/GenBank/DDBJ whole genome shotgun (WGS) entry which is preliminary data.</text>
</comment>
<keyword evidence="2" id="KW-1185">Reference proteome</keyword>
<name>A0ABP7SBE0_9SPHN</name>
<protein>
    <submittedName>
        <fullName evidence="1">Uncharacterized protein</fullName>
    </submittedName>
</protein>
<reference evidence="2" key="1">
    <citation type="journal article" date="2019" name="Int. J. Syst. Evol. Microbiol.">
        <title>The Global Catalogue of Microorganisms (GCM) 10K type strain sequencing project: providing services to taxonomists for standard genome sequencing and annotation.</title>
        <authorList>
            <consortium name="The Broad Institute Genomics Platform"/>
            <consortium name="The Broad Institute Genome Sequencing Center for Infectious Disease"/>
            <person name="Wu L."/>
            <person name="Ma J."/>
        </authorList>
    </citation>
    <scope>NUCLEOTIDE SEQUENCE [LARGE SCALE GENOMIC DNA]</scope>
    <source>
        <strain evidence="2">JCM 17563</strain>
    </source>
</reference>
<evidence type="ECO:0000313" key="2">
    <source>
        <dbReference type="Proteomes" id="UP001500235"/>
    </source>
</evidence>
<dbReference type="Proteomes" id="UP001500235">
    <property type="component" value="Unassembled WGS sequence"/>
</dbReference>
<proteinExistence type="predicted"/>
<sequence>MSAMGGKRTSANALEARPINLAAWQILQKRWLEHPEIYRHAPVTRVSGGPVRRAATALTMPQVQCAVALLIGDASSLDDHSIRSAIVPESGCPPTYRTIAFGGLGRFIAQGQSDLAAVAASVMFAHFRAS</sequence>
<evidence type="ECO:0000313" key="1">
    <source>
        <dbReference type="EMBL" id="GAA4009428.1"/>
    </source>
</evidence>
<dbReference type="EMBL" id="BAABBQ010000001">
    <property type="protein sequence ID" value="GAA4009428.1"/>
    <property type="molecule type" value="Genomic_DNA"/>
</dbReference>
<accession>A0ABP7SBE0</accession>